<accession>A0A0N7ML61</accession>
<dbReference type="EMBL" id="LN890565">
    <property type="protein sequence ID" value="CUS21387.1"/>
    <property type="molecule type" value="Genomic_DNA"/>
</dbReference>
<name>A0A0N7ML61_9SACH</name>
<dbReference type="GO" id="GO:0005096">
    <property type="term" value="F:GTPase activator activity"/>
    <property type="evidence" value="ECO:0007669"/>
    <property type="project" value="InterPro"/>
</dbReference>
<dbReference type="PANTHER" id="PTHR35140:SF1">
    <property type="entry name" value="MITOTIC CHECK POINT PROTEIN BFA1"/>
    <property type="match status" value="1"/>
</dbReference>
<dbReference type="PANTHER" id="PTHR35140">
    <property type="entry name" value="MITOTIC CHECK POINT PROTEIN BFA1"/>
    <property type="match status" value="1"/>
</dbReference>
<feature type="region of interest" description="Disordered" evidence="1">
    <location>
        <begin position="134"/>
        <end position="197"/>
    </location>
</feature>
<feature type="compositionally biased region" description="Low complexity" evidence="1">
    <location>
        <begin position="460"/>
        <end position="472"/>
    </location>
</feature>
<feature type="compositionally biased region" description="Acidic residues" evidence="1">
    <location>
        <begin position="10"/>
        <end position="20"/>
    </location>
</feature>
<protein>
    <submittedName>
        <fullName evidence="2">LAQU0S03e01420g1_1</fullName>
    </submittedName>
</protein>
<dbReference type="GO" id="GO:1990334">
    <property type="term" value="C:Bfa1-Bub2 complex"/>
    <property type="evidence" value="ECO:0007669"/>
    <property type="project" value="InterPro"/>
</dbReference>
<dbReference type="InterPro" id="IPR034586">
    <property type="entry name" value="Bfa1/Byr4"/>
</dbReference>
<dbReference type="OrthoDB" id="19159at2759"/>
<proteinExistence type="predicted"/>
<reference evidence="3" key="1">
    <citation type="submission" date="2015-10" db="EMBL/GenBank/DDBJ databases">
        <authorList>
            <person name="Devillers H."/>
        </authorList>
    </citation>
    <scope>NUCLEOTIDE SEQUENCE [LARGE SCALE GENOMIC DNA]</scope>
</reference>
<dbReference type="GO" id="GO:0031578">
    <property type="term" value="P:mitotic spindle orientation checkpoint signaling"/>
    <property type="evidence" value="ECO:0007669"/>
    <property type="project" value="TreeGrafter"/>
</dbReference>
<sequence>MSIRPVNIDEFTETSFEDIEASVSPTNWKKRSQQSSPLRDVAAAPSTASSESTTFSNDKKRYSTHTESDEDGGAFLDDFEEFHGKAGRDEIVNSHFAGVNLEPTFRPSVEAQESEGEDELQELTRRFGNKFDIKSRHLSGAQRPRSAFKTFKQPQSMMDLRESTTRPSSRSTHELTNSKSASNLRSGSRLGPRGIQYKKSVPALSKYDMIREEDEQENYNDEFEDELKFEKSLLQPQFLPKEDEGSLLDLSPSQYTITADDSILTPQLHKRHRDWVRPNQLQMFREPLRHEKPTAKPRDSRKLSVSHRLKTIKQEIDHNTPMKKGRMIYNPETLKWEGNEQALAKFRDVDSFDKKALVIQGRPDLQPPRERSSSTRSGARKHGKVVGRMMFDQDNLRWIRLDGDEKDPFAEIPDYIPPVSFSETSLKKKLSTKRSQSQFAPSRDQYGGRYPSSATTRYHSLNTPSSSSDPSFNIDSKTLERFYHEENKWSKKVGGWFILGDAEAEGYGADQELPDPKNNSYMYEIRNMVMSSARN</sequence>
<feature type="region of interest" description="Disordered" evidence="1">
    <location>
        <begin position="430"/>
        <end position="472"/>
    </location>
</feature>
<keyword evidence="3" id="KW-1185">Reference proteome</keyword>
<organism evidence="2 3">
    <name type="scientific">Lachancea quebecensis</name>
    <dbReference type="NCBI Taxonomy" id="1654605"/>
    <lineage>
        <taxon>Eukaryota</taxon>
        <taxon>Fungi</taxon>
        <taxon>Dikarya</taxon>
        <taxon>Ascomycota</taxon>
        <taxon>Saccharomycotina</taxon>
        <taxon>Saccharomycetes</taxon>
        <taxon>Saccharomycetales</taxon>
        <taxon>Saccharomycetaceae</taxon>
        <taxon>Lachancea</taxon>
    </lineage>
</organism>
<feature type="region of interest" description="Disordered" evidence="1">
    <location>
        <begin position="360"/>
        <end position="384"/>
    </location>
</feature>
<evidence type="ECO:0000313" key="2">
    <source>
        <dbReference type="EMBL" id="CUS21387.1"/>
    </source>
</evidence>
<feature type="region of interest" description="Disordered" evidence="1">
    <location>
        <begin position="1"/>
        <end position="75"/>
    </location>
</feature>
<feature type="compositionally biased region" description="Basic and acidic residues" evidence="1">
    <location>
        <begin position="57"/>
        <end position="67"/>
    </location>
</feature>
<dbReference type="GO" id="GO:0044732">
    <property type="term" value="C:mitotic spindle pole body"/>
    <property type="evidence" value="ECO:0007669"/>
    <property type="project" value="TreeGrafter"/>
</dbReference>
<dbReference type="Proteomes" id="UP000236544">
    <property type="component" value="Unassembled WGS sequence"/>
</dbReference>
<gene>
    <name evidence="2" type="ORF">LAQU0_S03e01420g</name>
</gene>
<dbReference type="AlphaFoldDB" id="A0A0N7ML61"/>
<feature type="compositionally biased region" description="Polar residues" evidence="1">
    <location>
        <begin position="23"/>
        <end position="37"/>
    </location>
</feature>
<evidence type="ECO:0000313" key="3">
    <source>
        <dbReference type="Proteomes" id="UP000236544"/>
    </source>
</evidence>
<feature type="compositionally biased region" description="Polar residues" evidence="1">
    <location>
        <begin position="174"/>
        <end position="186"/>
    </location>
</feature>
<feature type="compositionally biased region" description="Low complexity" evidence="1">
    <location>
        <begin position="42"/>
        <end position="54"/>
    </location>
</feature>
<evidence type="ECO:0000256" key="1">
    <source>
        <dbReference type="SAM" id="MobiDB-lite"/>
    </source>
</evidence>